<dbReference type="CDD" id="cd17504">
    <property type="entry name" value="MFS_MMR_MDR_like"/>
    <property type="match status" value="1"/>
</dbReference>
<sequence length="456" mass="46698">MFALLAVGATSFGLVQAMTIPVLSALQHHYRTDLGTASWVLTTYLVSASVATPIIGRLGDSFGRKRCLVATLLLLSAGSALAALAPNIQLLLAARVVQGFAGGLMPLSFGIVRDTFPAERVARAVSVLSSLIAVGMAAGTVLGGPVIDLLGVPWLFWLPGLVTAVAAALVVRWLPRSEATGAARPGVVPPLLMALALVALLLGVTQAPRHGWTSPAILGLLAASVVLTAGWVRAELRARSPFIDMAMMRRRPIWAANLVALVLGGGMFASYAFSPQFMQTDPAGGFGLGATVTESGLMVLPTAVVFGFSGWLASLLEVRIGARATLILGSCLSAAGTFWFVLAHDRVWEVVVSFAVAGLGIGVAFAALAVVVVASVPPEQTGAASGMNTNIRNVGGAFGTALTASVLTATALTDGRSTEAGYLISFFVLGVLFLLAIPATLAIPRVGGAHRAGGVS</sequence>
<dbReference type="PROSITE" id="PS50850">
    <property type="entry name" value="MFS"/>
    <property type="match status" value="1"/>
</dbReference>
<dbReference type="GO" id="GO:0005886">
    <property type="term" value="C:plasma membrane"/>
    <property type="evidence" value="ECO:0007669"/>
    <property type="project" value="UniProtKB-SubCell"/>
</dbReference>
<feature type="transmembrane region" description="Helical" evidence="6">
    <location>
        <begin position="36"/>
        <end position="55"/>
    </location>
</feature>
<feature type="transmembrane region" description="Helical" evidence="6">
    <location>
        <begin position="212"/>
        <end position="232"/>
    </location>
</feature>
<feature type="transmembrane region" description="Helical" evidence="6">
    <location>
        <begin position="394"/>
        <end position="412"/>
    </location>
</feature>
<evidence type="ECO:0000256" key="6">
    <source>
        <dbReference type="SAM" id="Phobius"/>
    </source>
</evidence>
<evidence type="ECO:0000313" key="8">
    <source>
        <dbReference type="EMBL" id="TNM36526.1"/>
    </source>
</evidence>
<feature type="transmembrane region" description="Helical" evidence="6">
    <location>
        <begin position="67"/>
        <end position="86"/>
    </location>
</feature>
<dbReference type="InterPro" id="IPR011701">
    <property type="entry name" value="MFS"/>
</dbReference>
<dbReference type="Pfam" id="PF07690">
    <property type="entry name" value="MFS_1"/>
    <property type="match status" value="1"/>
</dbReference>
<feature type="transmembrane region" description="Helical" evidence="6">
    <location>
        <begin position="324"/>
        <end position="344"/>
    </location>
</feature>
<comment type="caution">
    <text evidence="8">The sequence shown here is derived from an EMBL/GenBank/DDBJ whole genome shotgun (WGS) entry which is preliminary data.</text>
</comment>
<dbReference type="InterPro" id="IPR001958">
    <property type="entry name" value="Tet-R_TetA/multi-R_MdtG-like"/>
</dbReference>
<evidence type="ECO:0000259" key="7">
    <source>
        <dbReference type="PROSITE" id="PS50850"/>
    </source>
</evidence>
<gene>
    <name evidence="8" type="ORF">FHP29_20565</name>
</gene>
<evidence type="ECO:0000256" key="2">
    <source>
        <dbReference type="ARBA" id="ARBA00022448"/>
    </source>
</evidence>
<evidence type="ECO:0000256" key="4">
    <source>
        <dbReference type="ARBA" id="ARBA00022989"/>
    </source>
</evidence>
<evidence type="ECO:0000256" key="3">
    <source>
        <dbReference type="ARBA" id="ARBA00022692"/>
    </source>
</evidence>
<feature type="domain" description="Major facilitator superfamily (MFS) profile" evidence="7">
    <location>
        <begin position="1"/>
        <end position="448"/>
    </location>
</feature>
<keyword evidence="3 6" id="KW-0812">Transmembrane</keyword>
<feature type="transmembrane region" description="Helical" evidence="6">
    <location>
        <begin position="92"/>
        <end position="112"/>
    </location>
</feature>
<dbReference type="SUPFAM" id="SSF103473">
    <property type="entry name" value="MFS general substrate transporter"/>
    <property type="match status" value="1"/>
</dbReference>
<keyword evidence="5 6" id="KW-0472">Membrane</keyword>
<dbReference type="PANTHER" id="PTHR42718">
    <property type="entry name" value="MAJOR FACILITATOR SUPERFAMILY MULTIDRUG TRANSPORTER MFSC"/>
    <property type="match status" value="1"/>
</dbReference>
<dbReference type="Proteomes" id="UP000313231">
    <property type="component" value="Unassembled WGS sequence"/>
</dbReference>
<keyword evidence="2" id="KW-0813">Transport</keyword>
<evidence type="ECO:0000313" key="9">
    <source>
        <dbReference type="Proteomes" id="UP000313231"/>
    </source>
</evidence>
<feature type="transmembrane region" description="Helical" evidence="6">
    <location>
        <begin position="350"/>
        <end position="373"/>
    </location>
</feature>
<keyword evidence="9" id="KW-1185">Reference proteome</keyword>
<evidence type="ECO:0000256" key="5">
    <source>
        <dbReference type="ARBA" id="ARBA00023136"/>
    </source>
</evidence>
<dbReference type="EMBL" id="VDMP01000027">
    <property type="protein sequence ID" value="TNM36526.1"/>
    <property type="molecule type" value="Genomic_DNA"/>
</dbReference>
<organism evidence="8 9">
    <name type="scientific">Nocardioides albidus</name>
    <dbReference type="NCBI Taxonomy" id="1517589"/>
    <lineage>
        <taxon>Bacteria</taxon>
        <taxon>Bacillati</taxon>
        <taxon>Actinomycetota</taxon>
        <taxon>Actinomycetes</taxon>
        <taxon>Propionibacteriales</taxon>
        <taxon>Nocardioidaceae</taxon>
        <taxon>Nocardioides</taxon>
    </lineage>
</organism>
<dbReference type="Gene3D" id="1.20.1720.10">
    <property type="entry name" value="Multidrug resistance protein D"/>
    <property type="match status" value="1"/>
</dbReference>
<feature type="transmembrane region" description="Helical" evidence="6">
    <location>
        <begin position="154"/>
        <end position="174"/>
    </location>
</feature>
<proteinExistence type="predicted"/>
<dbReference type="PANTHER" id="PTHR42718:SF9">
    <property type="entry name" value="MAJOR FACILITATOR SUPERFAMILY MULTIDRUG TRANSPORTER MFSC"/>
    <property type="match status" value="1"/>
</dbReference>
<dbReference type="PRINTS" id="PR01035">
    <property type="entry name" value="TCRTETA"/>
</dbReference>
<dbReference type="RefSeq" id="WP_139624711.1">
    <property type="nucleotide sequence ID" value="NZ_VDMP01000027.1"/>
</dbReference>
<accession>A0A5C4VM54</accession>
<reference evidence="8 9" key="1">
    <citation type="journal article" date="2016" name="Int. J. Syst. Evol. Microbiol.">
        <title>Nocardioides albidus sp. nov., an actinobacterium isolated from garden soil.</title>
        <authorList>
            <person name="Singh H."/>
            <person name="Du J."/>
            <person name="Trinh H."/>
            <person name="Won K."/>
            <person name="Yang J.E."/>
            <person name="Yin C."/>
            <person name="Kook M."/>
            <person name="Yi T.H."/>
        </authorList>
    </citation>
    <scope>NUCLEOTIDE SEQUENCE [LARGE SCALE GENOMIC DNA]</scope>
    <source>
        <strain evidence="8 9">CCTCC AB 2015297</strain>
    </source>
</reference>
<dbReference type="OrthoDB" id="4484751at2"/>
<feature type="transmembrane region" description="Helical" evidence="6">
    <location>
        <begin position="124"/>
        <end position="142"/>
    </location>
</feature>
<dbReference type="AlphaFoldDB" id="A0A5C4VM54"/>
<comment type="subcellular location">
    <subcellularLocation>
        <location evidence="1">Cell membrane</location>
        <topology evidence="1">Multi-pass membrane protein</topology>
    </subcellularLocation>
</comment>
<feature type="transmembrane region" description="Helical" evidence="6">
    <location>
        <begin position="424"/>
        <end position="443"/>
    </location>
</feature>
<dbReference type="InterPro" id="IPR020846">
    <property type="entry name" value="MFS_dom"/>
</dbReference>
<feature type="transmembrane region" description="Helical" evidence="6">
    <location>
        <begin position="253"/>
        <end position="274"/>
    </location>
</feature>
<keyword evidence="4 6" id="KW-1133">Transmembrane helix</keyword>
<evidence type="ECO:0000256" key="1">
    <source>
        <dbReference type="ARBA" id="ARBA00004651"/>
    </source>
</evidence>
<protein>
    <submittedName>
        <fullName evidence="8">MFS transporter</fullName>
    </submittedName>
</protein>
<dbReference type="Gene3D" id="1.20.1250.20">
    <property type="entry name" value="MFS general substrate transporter like domains"/>
    <property type="match status" value="1"/>
</dbReference>
<dbReference type="InterPro" id="IPR036259">
    <property type="entry name" value="MFS_trans_sf"/>
</dbReference>
<dbReference type="GO" id="GO:0022857">
    <property type="term" value="F:transmembrane transporter activity"/>
    <property type="evidence" value="ECO:0007669"/>
    <property type="project" value="InterPro"/>
</dbReference>
<feature type="transmembrane region" description="Helical" evidence="6">
    <location>
        <begin position="286"/>
        <end position="312"/>
    </location>
</feature>
<name>A0A5C4VM54_9ACTN</name>
<feature type="transmembrane region" description="Helical" evidence="6">
    <location>
        <begin position="186"/>
        <end position="206"/>
    </location>
</feature>